<evidence type="ECO:0000313" key="1">
    <source>
        <dbReference type="EnsemblMetazoa" id="PPA20857.1"/>
    </source>
</evidence>
<accession>A0A8R1YJQ3</accession>
<reference evidence="1" key="2">
    <citation type="submission" date="2022-06" db="UniProtKB">
        <authorList>
            <consortium name="EnsemblMetazoa"/>
        </authorList>
    </citation>
    <scope>IDENTIFICATION</scope>
    <source>
        <strain evidence="1">PS312</strain>
    </source>
</reference>
<proteinExistence type="predicted"/>
<keyword evidence="2" id="KW-1185">Reference proteome</keyword>
<organism evidence="1 2">
    <name type="scientific">Pristionchus pacificus</name>
    <name type="common">Parasitic nematode worm</name>
    <dbReference type="NCBI Taxonomy" id="54126"/>
    <lineage>
        <taxon>Eukaryota</taxon>
        <taxon>Metazoa</taxon>
        <taxon>Ecdysozoa</taxon>
        <taxon>Nematoda</taxon>
        <taxon>Chromadorea</taxon>
        <taxon>Rhabditida</taxon>
        <taxon>Rhabditina</taxon>
        <taxon>Diplogasteromorpha</taxon>
        <taxon>Diplogasteroidea</taxon>
        <taxon>Neodiplogasteridae</taxon>
        <taxon>Pristionchus</taxon>
    </lineage>
</organism>
<gene>
    <name evidence="1" type="primary">WBGene00110411</name>
</gene>
<sequence>MVYSLLVLGDAAECYIANKYTQARKRLIHPYTVSFRSCECANGVERQCKKISAIALHFPIQFHWDNVSHTCLIQFLCNARSSKSNVQACARIRE</sequence>
<dbReference type="EnsemblMetazoa" id="PPA20857.1">
    <property type="protein sequence ID" value="PPA20857.1"/>
    <property type="gene ID" value="WBGene00110411"/>
</dbReference>
<evidence type="ECO:0000313" key="2">
    <source>
        <dbReference type="Proteomes" id="UP000005239"/>
    </source>
</evidence>
<protein>
    <submittedName>
        <fullName evidence="1">Uncharacterized protein</fullName>
    </submittedName>
</protein>
<dbReference type="AlphaFoldDB" id="A0A2A6C8W2"/>
<reference evidence="2" key="1">
    <citation type="journal article" date="2008" name="Nat. Genet.">
        <title>The Pristionchus pacificus genome provides a unique perspective on nematode lifestyle and parasitism.</title>
        <authorList>
            <person name="Dieterich C."/>
            <person name="Clifton S.W."/>
            <person name="Schuster L.N."/>
            <person name="Chinwalla A."/>
            <person name="Delehaunty K."/>
            <person name="Dinkelacker I."/>
            <person name="Fulton L."/>
            <person name="Fulton R."/>
            <person name="Godfrey J."/>
            <person name="Minx P."/>
            <person name="Mitreva M."/>
            <person name="Roeseler W."/>
            <person name="Tian H."/>
            <person name="Witte H."/>
            <person name="Yang S.P."/>
            <person name="Wilson R.K."/>
            <person name="Sommer R.J."/>
        </authorList>
    </citation>
    <scope>NUCLEOTIDE SEQUENCE [LARGE SCALE GENOMIC DNA]</scope>
    <source>
        <strain evidence="2">PS312</strain>
    </source>
</reference>
<accession>A0A2A6C8W2</accession>
<dbReference type="Proteomes" id="UP000005239">
    <property type="component" value="Unassembled WGS sequence"/>
</dbReference>
<name>A0A2A6C8W2_PRIPA</name>